<gene>
    <name evidence="3" type="ORF">CTEN210_00618</name>
</gene>
<keyword evidence="4" id="KW-1185">Reference proteome</keyword>
<evidence type="ECO:0000313" key="4">
    <source>
        <dbReference type="Proteomes" id="UP001054902"/>
    </source>
</evidence>
<dbReference type="Proteomes" id="UP001054902">
    <property type="component" value="Unassembled WGS sequence"/>
</dbReference>
<feature type="compositionally biased region" description="Basic residues" evidence="1">
    <location>
        <begin position="95"/>
        <end position="111"/>
    </location>
</feature>
<sequence length="132" mass="14349">MKLLHSILLIAIALIASIQALDLDNETLSNRPGGKSLRGNSSENLQSVQEPTEIGVQTAVSMITKVRELRKKKKKKKNKGPKTPRSSKTPNSSKAPKKNKKAKKGKKRGRRAGGASTASLEGEAKTNIFTRF</sequence>
<feature type="compositionally biased region" description="Polar residues" evidence="1">
    <location>
        <begin position="38"/>
        <end position="50"/>
    </location>
</feature>
<name>A0AAD3CFV7_9STRA</name>
<reference evidence="3 4" key="1">
    <citation type="journal article" date="2021" name="Sci. Rep.">
        <title>The genome of the diatom Chaetoceros tenuissimus carries an ancient integrated fragment of an extant virus.</title>
        <authorList>
            <person name="Hongo Y."/>
            <person name="Kimura K."/>
            <person name="Takaki Y."/>
            <person name="Yoshida Y."/>
            <person name="Baba S."/>
            <person name="Kobayashi G."/>
            <person name="Nagasaki K."/>
            <person name="Hano T."/>
            <person name="Tomaru Y."/>
        </authorList>
    </citation>
    <scope>NUCLEOTIDE SEQUENCE [LARGE SCALE GENOMIC DNA]</scope>
    <source>
        <strain evidence="3 4">NIES-3715</strain>
    </source>
</reference>
<keyword evidence="2" id="KW-0732">Signal</keyword>
<dbReference type="AlphaFoldDB" id="A0AAD3CFV7"/>
<protein>
    <submittedName>
        <fullName evidence="3">Uncharacterized protein</fullName>
    </submittedName>
</protein>
<feature type="signal peptide" evidence="2">
    <location>
        <begin position="1"/>
        <end position="20"/>
    </location>
</feature>
<feature type="region of interest" description="Disordered" evidence="1">
    <location>
        <begin position="66"/>
        <end position="132"/>
    </location>
</feature>
<dbReference type="EMBL" id="BLLK01000019">
    <property type="protein sequence ID" value="GFH44144.1"/>
    <property type="molecule type" value="Genomic_DNA"/>
</dbReference>
<evidence type="ECO:0000256" key="1">
    <source>
        <dbReference type="SAM" id="MobiDB-lite"/>
    </source>
</evidence>
<comment type="caution">
    <text evidence="3">The sequence shown here is derived from an EMBL/GenBank/DDBJ whole genome shotgun (WGS) entry which is preliminary data.</text>
</comment>
<feature type="compositionally biased region" description="Basic residues" evidence="1">
    <location>
        <begin position="68"/>
        <end position="82"/>
    </location>
</feature>
<accession>A0AAD3CFV7</accession>
<evidence type="ECO:0000256" key="2">
    <source>
        <dbReference type="SAM" id="SignalP"/>
    </source>
</evidence>
<feature type="region of interest" description="Disordered" evidence="1">
    <location>
        <begin position="27"/>
        <end position="53"/>
    </location>
</feature>
<proteinExistence type="predicted"/>
<organism evidence="3 4">
    <name type="scientific">Chaetoceros tenuissimus</name>
    <dbReference type="NCBI Taxonomy" id="426638"/>
    <lineage>
        <taxon>Eukaryota</taxon>
        <taxon>Sar</taxon>
        <taxon>Stramenopiles</taxon>
        <taxon>Ochrophyta</taxon>
        <taxon>Bacillariophyta</taxon>
        <taxon>Coscinodiscophyceae</taxon>
        <taxon>Chaetocerotophycidae</taxon>
        <taxon>Chaetocerotales</taxon>
        <taxon>Chaetocerotaceae</taxon>
        <taxon>Chaetoceros</taxon>
    </lineage>
</organism>
<evidence type="ECO:0000313" key="3">
    <source>
        <dbReference type="EMBL" id="GFH44144.1"/>
    </source>
</evidence>
<feature type="chain" id="PRO_5042023439" evidence="2">
    <location>
        <begin position="21"/>
        <end position="132"/>
    </location>
</feature>